<proteinExistence type="predicted"/>
<dbReference type="SMART" id="SM00823">
    <property type="entry name" value="PKS_PP"/>
    <property type="match status" value="5"/>
</dbReference>
<dbReference type="Gene3D" id="3.40.50.1820">
    <property type="entry name" value="alpha/beta hydrolase"/>
    <property type="match status" value="1"/>
</dbReference>
<dbReference type="InterPro" id="IPR042099">
    <property type="entry name" value="ANL_N_sf"/>
</dbReference>
<dbReference type="InterPro" id="IPR009081">
    <property type="entry name" value="PP-bd_ACP"/>
</dbReference>
<comment type="cofactor">
    <cofactor evidence="1">
        <name>pantetheine 4'-phosphate</name>
        <dbReference type="ChEBI" id="CHEBI:47942"/>
    </cofactor>
</comment>
<feature type="compositionally biased region" description="Low complexity" evidence="4">
    <location>
        <begin position="488"/>
        <end position="511"/>
    </location>
</feature>
<dbReference type="PROSITE" id="PS00455">
    <property type="entry name" value="AMP_BINDING"/>
    <property type="match status" value="2"/>
</dbReference>
<dbReference type="SUPFAM" id="SSF52777">
    <property type="entry name" value="CoA-dependent acyltransferases"/>
    <property type="match status" value="10"/>
</dbReference>
<feature type="domain" description="Carrier" evidence="5">
    <location>
        <begin position="1744"/>
        <end position="1819"/>
    </location>
</feature>
<feature type="compositionally biased region" description="Low complexity" evidence="4">
    <location>
        <begin position="3970"/>
        <end position="3979"/>
    </location>
</feature>
<protein>
    <submittedName>
        <fullName evidence="6">Amino acid adenylation domain-containing protein</fullName>
    </submittedName>
</protein>
<dbReference type="SMART" id="SM00824">
    <property type="entry name" value="PKS_TE"/>
    <property type="match status" value="1"/>
</dbReference>
<feature type="region of interest" description="Disordered" evidence="4">
    <location>
        <begin position="1458"/>
        <end position="1513"/>
    </location>
</feature>
<dbReference type="InterPro" id="IPR025110">
    <property type="entry name" value="AMP-bd_C"/>
</dbReference>
<evidence type="ECO:0000259" key="5">
    <source>
        <dbReference type="PROSITE" id="PS50075"/>
    </source>
</evidence>
<dbReference type="Pfam" id="PF00975">
    <property type="entry name" value="Thioesterase"/>
    <property type="match status" value="1"/>
</dbReference>
<dbReference type="NCBIfam" id="TIGR01733">
    <property type="entry name" value="AA-adenyl-dom"/>
    <property type="match status" value="1"/>
</dbReference>
<reference evidence="6" key="1">
    <citation type="submission" date="2022-10" db="EMBL/GenBank/DDBJ databases">
        <title>WGS of marine actinomycetes from Thailand.</title>
        <authorList>
            <person name="Thawai C."/>
        </authorList>
    </citation>
    <scope>NUCLEOTIDE SEQUENCE</scope>
    <source>
        <strain evidence="6">SW21</strain>
    </source>
</reference>
<feature type="compositionally biased region" description="Low complexity" evidence="4">
    <location>
        <begin position="463"/>
        <end position="479"/>
    </location>
</feature>
<dbReference type="Gene3D" id="1.10.1200.10">
    <property type="entry name" value="ACP-like"/>
    <property type="match status" value="4"/>
</dbReference>
<feature type="region of interest" description="Disordered" evidence="4">
    <location>
        <begin position="2208"/>
        <end position="2259"/>
    </location>
</feature>
<gene>
    <name evidence="6" type="ORF">OSB52_14900</name>
</gene>
<evidence type="ECO:0000313" key="6">
    <source>
        <dbReference type="EMBL" id="MCX2965383.1"/>
    </source>
</evidence>
<dbReference type="InterPro" id="IPR020845">
    <property type="entry name" value="AMP-binding_CS"/>
</dbReference>
<feature type="compositionally biased region" description="Low complexity" evidence="4">
    <location>
        <begin position="3912"/>
        <end position="3923"/>
    </location>
</feature>
<dbReference type="RefSeq" id="WP_266062520.1">
    <property type="nucleotide sequence ID" value="NZ_JAPKFM010000015.1"/>
</dbReference>
<dbReference type="GO" id="GO:0005737">
    <property type="term" value="C:cytoplasm"/>
    <property type="evidence" value="ECO:0007669"/>
    <property type="project" value="TreeGrafter"/>
</dbReference>
<dbReference type="Proteomes" id="UP001143347">
    <property type="component" value="Unassembled WGS sequence"/>
</dbReference>
<feature type="compositionally biased region" description="Polar residues" evidence="4">
    <location>
        <begin position="1458"/>
        <end position="1467"/>
    </location>
</feature>
<feature type="domain" description="Carrier" evidence="5">
    <location>
        <begin position="3386"/>
        <end position="3463"/>
    </location>
</feature>
<evidence type="ECO:0000313" key="7">
    <source>
        <dbReference type="Proteomes" id="UP001143347"/>
    </source>
</evidence>
<evidence type="ECO:0000256" key="2">
    <source>
        <dbReference type="ARBA" id="ARBA00022450"/>
    </source>
</evidence>
<keyword evidence="3" id="KW-0597">Phosphoprotein</keyword>
<dbReference type="InterPro" id="IPR020806">
    <property type="entry name" value="PKS_PP-bd"/>
</dbReference>
<dbReference type="SUPFAM" id="SSF56801">
    <property type="entry name" value="Acetyl-CoA synthetase-like"/>
    <property type="match status" value="5"/>
</dbReference>
<dbReference type="Gene3D" id="3.40.50.12780">
    <property type="entry name" value="N-terminal domain of ligase-like"/>
    <property type="match status" value="4"/>
</dbReference>
<feature type="compositionally biased region" description="Low complexity" evidence="4">
    <location>
        <begin position="1481"/>
        <end position="1493"/>
    </location>
</feature>
<dbReference type="InterPro" id="IPR010071">
    <property type="entry name" value="AA_adenyl_dom"/>
</dbReference>
<dbReference type="InterPro" id="IPR001242">
    <property type="entry name" value="Condensation_dom"/>
</dbReference>
<dbReference type="InterPro" id="IPR045851">
    <property type="entry name" value="AMP-bd_C_sf"/>
</dbReference>
<dbReference type="InterPro" id="IPR029058">
    <property type="entry name" value="AB_hydrolase_fold"/>
</dbReference>
<dbReference type="PANTHER" id="PTHR45527">
    <property type="entry name" value="NONRIBOSOMAL PEPTIDE SYNTHETASE"/>
    <property type="match status" value="1"/>
</dbReference>
<dbReference type="InterPro" id="IPR020802">
    <property type="entry name" value="TesA-like"/>
</dbReference>
<name>A0A9X3I542_9ACTN</name>
<feature type="domain" description="Carrier" evidence="5">
    <location>
        <begin position="4486"/>
        <end position="4559"/>
    </location>
</feature>
<dbReference type="InterPro" id="IPR000873">
    <property type="entry name" value="AMP-dep_synth/lig_dom"/>
</dbReference>
<feature type="domain" description="Carrier" evidence="5">
    <location>
        <begin position="2849"/>
        <end position="2926"/>
    </location>
</feature>
<dbReference type="GO" id="GO:0031177">
    <property type="term" value="F:phosphopantetheine binding"/>
    <property type="evidence" value="ECO:0007669"/>
    <property type="project" value="InterPro"/>
</dbReference>
<dbReference type="PROSITE" id="PS50075">
    <property type="entry name" value="CARRIER"/>
    <property type="match status" value="5"/>
</dbReference>
<sequence>MNSSSSQSNFTLSRAQMDMWSIQCLNPSAPINTAQLADIYGSIDLDEFVRSTSRVVAEAKFTQLRFEGCGDGLVGVYDPTLHYWVELIDLRHNVAPRATADAMMREDYSRPLDPRTDRTARGLLFRLADEHFLLYNRGHHLLSDGMGGKDKMVEALAAYSAAVRGEPPPPLSPVDLDLPARADAQYRASTRFDTDRRAWQQAMAGVGIGKTLAHRGGLPESVGVSTSAEIPARTMERLRTAAASSTTIAPTIIAAALSSYIARSANGDEVIIRFPVAARTTKELRATPLPVANTVPLRTHVEPQSSVASALHTTQSALMNALRHQRYRGEDIWEDVAADEVSGRTPRTAGQEKSGPMLNLMLFDREVPCGDATATFHILTVGPPEDLTINIYPMPKTSGSESLMVAFEANPNRYSQAEVEVHHRRFLEMLDTFSRALLGEPERLVGELGLDVEEEVGWGGGLDTSSPSGSDYSTTSTGSSTGGGGLRGLDTSSASASDYSTTGGASGSDYSTTERDLESVAVPVVVRDERGVRLPSGLMGYIYADGEATGDLGHIDVETGQLVVDHRGDDLVTVGGARVDLGDLERAARDIHGVTAAVAVTTDAGLGVGIMAEPGVDRNHVRAAARRRVNSVVPQVIWPKFVDIIDTIPSNGRGEADRAAVAAALVNLPRIQARYSAPQNATEQAVADAVSTVADVEQPSMDDELVQLGITSMGFMHLAAQLGSALQVRVEVRDLADVTTLRELAKVIEKASPLTATSSMSNQSGGAVQYRPTRTQREIWLLNRSDPSAIVYHLPIHLTLADTVTAVAVQAALRDVAARHEALRTIYPDAGGEPIAVVRSADDAVTSTPVTLATLDTGGFERAVAAPFDLTVDPPWRAVLDTSGDSVELVLVAHHIAVDEWSLPIVLADFAAAVHARMAGHEPVWSTPAVGFSATLAGRDESSSGLYWTRTMRRAPERLALPAPAVTAPTGLTRGSAVYLNRTIGADLRHHAVRAAQSAGTTLNTLLSLAAATTLGDYTDTDDIVLSMPVAGRDSSDELHTVGMFVQTVPLRLKGTQTLRMGDALGRVAKAIGDAQRHASSAPSGLADVIFAYHAEQPDPSASGVIVRGEPLPTHQARTALEFSVIDDATELTVTLTVAEQHVDVVAAEHILDRFVEVVAALVAAAGRDVTVGGCALMPALPERSERRTPSMDPIEALLAHAELRPHALALVAGEDRLTYGQLVARARDLAGRLQEMGARPGDRVALLLPGGADAVVAIVASLMADAVYVPIDPEYPQARIDLVMEATQPAVVVRPGLELSAGAGHGVAEPVPGGAYIIHTSGSTGVPKGVVVTRANVAAMLGATLDVVEAEPEDVWSWVHSYAFDFSVWEILGALASGGCVVAVDRDVVRDPRRLAAKLDQHRVTVLSQTPTAFATLTDPGVVGSGGLGSVRVVVFGGEALEPVALRGFVGVGGLDTSSPRGSDYSTDGGRGGAGFDTPSASASGYSTSGGSARAGGGALRDAPPQAPGLLKDQGKPVRLVNMYGITETTVHLTACDVDVDDERSIIGAPLDGVGWAILDSRLRPVPFGAVGELYVAGDQVSLGYLNAPELTAARFVADPAGGGGRMYRTGDRVREVTPGKLAYLGRADDQVQIRGHRIELGEITSVLQAVPGVGNVRVVVAPGQAAGDERLVAFVTADGFADREDVAALSESALLAACSARLPTYAVPARAMVVDGFPMTSTGKLDRVKLLAQLDDSATPSRPLTPAEETIAEAMRGVIGDTVDIAPDSNFFAAGGTSLSAARFAAALAADGHPVGVADIFDHPTVAGLARLIAGASLAEALPLLAERRAEPDRLPLTPEQMDVWLRWRTEPDFTGYLMHAALPVPASVDAVRQAVGAIVVRHDALRTSFPVVDGDPHQRRWSDGEVAGFVAAQLDADVDVSAGLDAALTGLVMPIDLAESLPWRLRVVEHDGQTWLLVVGHHIAVDGESFPILADELAAEVTDQAVEGSDRVDYRQYSLWRAEMVAARRDELVAHWTQAFAEPVSALRLPEVNLRAASERSAQVVRAEGVLGESVTAALDALAVSRRTTAFVVAHTALAAVLARQADTSMVTIGTAVSGRLDARLAKVPGLFARAVPLHTAVDLEVAFGELLASVTEVDLGAFAHADLPLTEIAEIADPGRAGAGTALFEVSFGVVPEEVAELWSSSGDEGGAYRGQVGGAGFDLDKLDPADTSSASASDYSTSGRNGAGDWSRYASSPSGSEATRPAAGGGGAGFDTSSASASDYSTSGFGSRLAVSGARGDVPLFGIDVSMYRVEGQVHLSMTCTDRVASAERLEALCGAVVDVLSGAVADVDRPTAALLAGETAVATAAPPVETLAELLSGGLAERPDAMAVVDGGVTMTNTDLDRRSAAVARELIAAGVGPGDVVVQLLPRSMWGVVATLGTARAGAAFVNIDPADPAERRRTILERAKPAAVLTIGDSGVDGIAIDQLAPDERPFEMAERTRLLHVDDAAYITFTSGTTGVPKGVVVTHRGLAGWARDTVERLRLTADDRVLHTYAVGFDAHLMGLVPPRIVGAPIVICPPDVIAADDLRDTVAHHDVTVLLTTPSVLPTLHPGELPGVRHVAVGGEALGAGLVRDWTAATTLSNEYGPTETTVAITSARYIDTPDTVSIGRPLAGVIAHVLDARLRPVPDYTVGELYVAGHALARGYLHETGRTATSFVADLSGTGDRMYRTGDLVHRRGDDTLVIHGRTDDQVKIRGIRLEPSEIDAALSRLPEVAAAVTAVRASSSGEKVLVSWVVGEPEHDLNADTLRGELAHVLPRSIVPAAIIPVETLPIGRNGKVDVAALPSPELGASAPARVALAEGTQHLVAAVWAEVLDVPLTEFGADTDFFEAGGTSLSATRVTARLSAATGVDVPVRVLFEARTVREVAALVDDLRGTSTDPRPEPLPTPEHLPLAYSQRRMWIHHHYDPTSTAYHVPVVIRIDGDIDLTRLRHAVDAVVDVHAVLRTTYPDGPAGPVQRIVERRESVLGHETVDATAIRPAIETFLSTPFDLEHEPGFRAGVFDTDDARYFVAALHHIAIDGWSMRIVLADLLRAYEGETLTAELSYADFTQWQMRRLGGPDDPASRYTRELDHWLSVLDGAGEPVQLPGRSDVAGAAGRISGRLSAELAGGLRATADGLSATVFHLAHAALAELLGQWTGRWDTVIGVPVHGRSAADWESVVGMFVNTVALRTRLSARQSIAAVVEQARDVALDAADNADVPYDVVARAVRPHAHAGFDPLISVLLVNEDVLPTVSGDVLGAGEWQPTVLEEANATVDAKFDIEVVLAEDSDGLAVTVVHSGFVPGEVAQAFLDGFLTVFGAAAGDVSGAFPVVSGGVDADAPAAAVVEGAVASADAALVRQVATVMAEVLEVPVDEIGSADDFFALGGTSLSATRVTSTLGRELGVRVPTRLLFENPSAGELAGVVASLVGGAEALCDARSSLAGSSGGGGGDDGASASGGAVELAPTQRRMWVNAHLLGDLPIYGVPVIVPVPDGATGDAAAAAIETVVARHSALRMRFHATPDGPRQQAVDGWRPEVRHIDSAELAARVGEFAAPFDLEAAPPVRAWVIESESVPVAVVLVAHHIVLDGESAAIVAAELTDLLAGVPLNAPAAGFDVVAGRLAAEDRAMRDEQLAFWAQTLEGYSGQLDLVAERPAVRDLRTGSVDVELGDEVSAAVAVAAERGQASEFHVLHAGLALALGVQGGADDVAVATPVSMRRDADTAGTVGMLISTVVLRTQMAAGHTVGELIGQVRDADLAAIDHGLVAFDDVVALVDPPREAGRHPLVQVAFSVGGVGGALGDLGELLEQRSEFDLHVVAVEDGGRWRLRVEYARGLFDDAAIAVVAERVGAGVAAVVGDAATPVAAVELLSEGEWGGWSRSASSPSGSEATRPAVGSGSEATRPAVGGAPSGGRVDRGASRGRIETTAGSEGDWSRSASSPSGSEATRPAVGASSEATRPAVGARPEAVFPRASGLDRQVGKGSPPLLGELLTRAVARYPDNIAVDDGRRRLTYREFDDWVSVTARALRERGLGRGDVIAVEIPRSIESVVALWAVTRIGATSVPVDVTYPAARLERVVQVTGARVIGPDAVPAQPTELVAPEPLTPMRPDELAYIITTSGTTGTPNVVGVPHRGVHRVASLGDVVTTDRVGMAISAGFDATFHDMLLPLAAGAALVVVPADVSGGRDLTDFLRAQRVSVFTATPSVMRTLTPAALTDLRAVYIGGEALTADLADTWSHTAQVINIYGPTETTVTVSTSHHTTGQRIRIGRPRPGIGAVLLDGMLRPTPPGVVGELYIAGTGVARGYLGDAALTAARFVAGPDGQRLYRTGDLMRLDVAADQLVYVGRADRQIKIRGQRVELAEIDAVLTGAGADRAATVLRDGPVGPALVSYVVSPGTSSDRLWAACRRTLPRHMVPARIVIVDQLPLSGAGKLDERRLPEPQWSRSRRAPGTPVEQAVIAAFDEVLGVEAGMDDDFFALGGNSLALLSLRDALVRNGIDVSAAQLFTHPTPADIVDLLDAGTGDDRMVRLSQTADGTPVWCVHTAAGVVEQFRPLAEALASPVFGLQLPELIDASRDMPDTVPALAARHVATLREVQEHGPYRLVGWSLGGVIAHEIARQLVDAGEEVTQLVLLDPRTPAELSTVRDDELHAAHPLRAAAQQHDPEVVARFDARSATMAQAARDYELTPVAVGRTCYVAAADNPDPDAWGRIVGPVEVVPADTTHAGLGEPDTLRRIARLLEEEP</sequence>
<dbReference type="Pfam" id="PF00550">
    <property type="entry name" value="PP-binding"/>
    <property type="match status" value="5"/>
</dbReference>
<dbReference type="Gene3D" id="3.30.559.30">
    <property type="entry name" value="Nonribosomal peptide synthetase, condensation domain"/>
    <property type="match status" value="5"/>
</dbReference>
<dbReference type="GO" id="GO:0008610">
    <property type="term" value="P:lipid biosynthetic process"/>
    <property type="evidence" value="ECO:0007669"/>
    <property type="project" value="UniProtKB-ARBA"/>
</dbReference>
<evidence type="ECO:0000256" key="1">
    <source>
        <dbReference type="ARBA" id="ARBA00001957"/>
    </source>
</evidence>
<evidence type="ECO:0000256" key="4">
    <source>
        <dbReference type="SAM" id="MobiDB-lite"/>
    </source>
</evidence>
<feature type="region of interest" description="Disordered" evidence="4">
    <location>
        <begin position="3911"/>
        <end position="4001"/>
    </location>
</feature>
<dbReference type="InterPro" id="IPR036736">
    <property type="entry name" value="ACP-like_sf"/>
</dbReference>
<dbReference type="CDD" id="cd05930">
    <property type="entry name" value="A_NRPS"/>
    <property type="match status" value="2"/>
</dbReference>
<dbReference type="InterPro" id="IPR023213">
    <property type="entry name" value="CAT-like_dom_sf"/>
</dbReference>
<dbReference type="InterPro" id="IPR001031">
    <property type="entry name" value="Thioesterase"/>
</dbReference>
<evidence type="ECO:0000256" key="3">
    <source>
        <dbReference type="ARBA" id="ARBA00022553"/>
    </source>
</evidence>
<organism evidence="6 7">
    <name type="scientific">Gordonia aquimaris</name>
    <dbReference type="NCBI Taxonomy" id="2984863"/>
    <lineage>
        <taxon>Bacteria</taxon>
        <taxon>Bacillati</taxon>
        <taxon>Actinomycetota</taxon>
        <taxon>Actinomycetes</taxon>
        <taxon>Mycobacteriales</taxon>
        <taxon>Gordoniaceae</taxon>
        <taxon>Gordonia</taxon>
    </lineage>
</organism>
<dbReference type="GO" id="GO:0003824">
    <property type="term" value="F:catalytic activity"/>
    <property type="evidence" value="ECO:0007669"/>
    <property type="project" value="InterPro"/>
</dbReference>
<dbReference type="SUPFAM" id="SSF53474">
    <property type="entry name" value="alpha/beta-Hydrolases"/>
    <property type="match status" value="1"/>
</dbReference>
<feature type="region of interest" description="Disordered" evidence="4">
    <location>
        <begin position="456"/>
        <end position="514"/>
    </location>
</feature>
<dbReference type="Gene3D" id="3.30.559.10">
    <property type="entry name" value="Chloramphenicol acetyltransferase-like domain"/>
    <property type="match status" value="5"/>
</dbReference>
<dbReference type="GO" id="GO:0044550">
    <property type="term" value="P:secondary metabolite biosynthetic process"/>
    <property type="evidence" value="ECO:0007669"/>
    <property type="project" value="TreeGrafter"/>
</dbReference>
<feature type="compositionally biased region" description="Basic and acidic residues" evidence="4">
    <location>
        <begin position="3949"/>
        <end position="3959"/>
    </location>
</feature>
<accession>A0A9X3I542</accession>
<dbReference type="SUPFAM" id="SSF47336">
    <property type="entry name" value="ACP-like"/>
    <property type="match status" value="5"/>
</dbReference>
<feature type="compositionally biased region" description="Low complexity" evidence="4">
    <location>
        <begin position="2214"/>
        <end position="2227"/>
    </location>
</feature>
<dbReference type="GO" id="GO:0043041">
    <property type="term" value="P:amino acid activation for nonribosomal peptide biosynthetic process"/>
    <property type="evidence" value="ECO:0007669"/>
    <property type="project" value="TreeGrafter"/>
</dbReference>
<dbReference type="NCBIfam" id="NF003417">
    <property type="entry name" value="PRK04813.1"/>
    <property type="match status" value="6"/>
</dbReference>
<dbReference type="Pfam" id="PF13193">
    <property type="entry name" value="AMP-binding_C"/>
    <property type="match status" value="1"/>
</dbReference>
<dbReference type="EMBL" id="JAPKFM010000015">
    <property type="protein sequence ID" value="MCX2965383.1"/>
    <property type="molecule type" value="Genomic_DNA"/>
</dbReference>
<dbReference type="PANTHER" id="PTHR45527:SF1">
    <property type="entry name" value="FATTY ACID SYNTHASE"/>
    <property type="match status" value="1"/>
</dbReference>
<comment type="caution">
    <text evidence="6">The sequence shown here is derived from an EMBL/GenBank/DDBJ whole genome shotgun (WGS) entry which is preliminary data.</text>
</comment>
<dbReference type="Pfam" id="PF00668">
    <property type="entry name" value="Condensation"/>
    <property type="match status" value="5"/>
</dbReference>
<feature type="domain" description="Carrier" evidence="5">
    <location>
        <begin position="677"/>
        <end position="752"/>
    </location>
</feature>
<keyword evidence="2" id="KW-0596">Phosphopantetheine</keyword>
<dbReference type="Gene3D" id="3.30.300.30">
    <property type="match status" value="4"/>
</dbReference>
<keyword evidence="7" id="KW-1185">Reference proteome</keyword>
<dbReference type="Pfam" id="PF00501">
    <property type="entry name" value="AMP-binding"/>
    <property type="match status" value="4"/>
</dbReference>